<dbReference type="AlphaFoldDB" id="A0A3B4BAI7"/>
<evidence type="ECO:0000313" key="5">
    <source>
        <dbReference type="Ensembl" id="ENSPMGP00000025509.1"/>
    </source>
</evidence>
<dbReference type="SUPFAM" id="SSF52540">
    <property type="entry name" value="P-loop containing nucleoside triphosphate hydrolases"/>
    <property type="match status" value="1"/>
</dbReference>
<feature type="coiled-coil region" evidence="3">
    <location>
        <begin position="294"/>
        <end position="324"/>
    </location>
</feature>
<dbReference type="Proteomes" id="UP000261520">
    <property type="component" value="Unplaced"/>
</dbReference>
<dbReference type="InterPro" id="IPR027417">
    <property type="entry name" value="P-loop_NTPase"/>
</dbReference>
<dbReference type="GO" id="GO:0005525">
    <property type="term" value="F:GTP binding"/>
    <property type="evidence" value="ECO:0007669"/>
    <property type="project" value="InterPro"/>
</dbReference>
<dbReference type="InterPro" id="IPR025662">
    <property type="entry name" value="Sigma_54_int_dom_ATP-bd_1"/>
</dbReference>
<dbReference type="InterPro" id="IPR006703">
    <property type="entry name" value="G_AIG1"/>
</dbReference>
<name>A0A3B4BAI7_9GOBI</name>
<evidence type="ECO:0000256" key="3">
    <source>
        <dbReference type="SAM" id="Coils"/>
    </source>
</evidence>
<dbReference type="Ensembl" id="ENSPMGT00000027165.1">
    <property type="protein sequence ID" value="ENSPMGP00000025509.1"/>
    <property type="gene ID" value="ENSPMGG00000020582.1"/>
</dbReference>
<dbReference type="PROSITE" id="PS00675">
    <property type="entry name" value="SIGMA54_INTERACT_1"/>
    <property type="match status" value="1"/>
</dbReference>
<proteinExistence type="inferred from homology"/>
<reference evidence="5" key="1">
    <citation type="submission" date="2025-08" db="UniProtKB">
        <authorList>
            <consortium name="Ensembl"/>
        </authorList>
    </citation>
    <scope>IDENTIFICATION</scope>
</reference>
<dbReference type="Gene3D" id="3.40.50.300">
    <property type="entry name" value="P-loop containing nucleotide triphosphate hydrolases"/>
    <property type="match status" value="1"/>
</dbReference>
<feature type="domain" description="AIG1-type G" evidence="4">
    <location>
        <begin position="53"/>
        <end position="252"/>
    </location>
</feature>
<evidence type="ECO:0000256" key="1">
    <source>
        <dbReference type="ARBA" id="ARBA00008535"/>
    </source>
</evidence>
<comment type="similarity">
    <text evidence="1">Belongs to the TRAFAC class TrmE-Era-EngA-EngB-Septin-like GTPase superfamily. AIG1/Toc34/Toc159-like paraseptin GTPase family. IAN subfamily.</text>
</comment>
<dbReference type="Pfam" id="PF04548">
    <property type="entry name" value="AIG1"/>
    <property type="match status" value="1"/>
</dbReference>
<protein>
    <recommendedName>
        <fullName evidence="4">AIG1-type G domain-containing protein</fullName>
    </recommendedName>
</protein>
<evidence type="ECO:0000313" key="6">
    <source>
        <dbReference type="Proteomes" id="UP000261520"/>
    </source>
</evidence>
<accession>A0A3B4BAI7</accession>
<evidence type="ECO:0000256" key="2">
    <source>
        <dbReference type="ARBA" id="ARBA00022741"/>
    </source>
</evidence>
<organism evidence="5 6">
    <name type="scientific">Periophthalmus magnuspinnatus</name>
    <dbReference type="NCBI Taxonomy" id="409849"/>
    <lineage>
        <taxon>Eukaryota</taxon>
        <taxon>Metazoa</taxon>
        <taxon>Chordata</taxon>
        <taxon>Craniata</taxon>
        <taxon>Vertebrata</taxon>
        <taxon>Euteleostomi</taxon>
        <taxon>Actinopterygii</taxon>
        <taxon>Neopterygii</taxon>
        <taxon>Teleostei</taxon>
        <taxon>Neoteleostei</taxon>
        <taxon>Acanthomorphata</taxon>
        <taxon>Gobiaria</taxon>
        <taxon>Gobiiformes</taxon>
        <taxon>Gobioidei</taxon>
        <taxon>Gobiidae</taxon>
        <taxon>Oxudercinae</taxon>
        <taxon>Periophthalmus</taxon>
    </lineage>
</organism>
<reference evidence="5" key="2">
    <citation type="submission" date="2025-09" db="UniProtKB">
        <authorList>
            <consortium name="Ensembl"/>
        </authorList>
    </citation>
    <scope>IDENTIFICATION</scope>
</reference>
<dbReference type="PANTHER" id="PTHR32046">
    <property type="entry name" value="G DOMAIN-CONTAINING PROTEIN"/>
    <property type="match status" value="1"/>
</dbReference>
<evidence type="ECO:0000259" key="4">
    <source>
        <dbReference type="Pfam" id="PF04548"/>
    </source>
</evidence>
<dbReference type="PANTHER" id="PTHR32046:SF11">
    <property type="entry name" value="IMMUNE-ASSOCIATED NUCLEOTIDE-BINDING PROTEIN 10-LIKE"/>
    <property type="match status" value="1"/>
</dbReference>
<keyword evidence="6" id="KW-1185">Reference proteome</keyword>
<feature type="coiled-coil region" evidence="3">
    <location>
        <begin position="410"/>
        <end position="458"/>
    </location>
</feature>
<sequence>MSTRDTKPITINDGPPARYQLQMKRVNLDKESDEESKLRKFTLGTRGPRYVNRTILLVGETGSGKSTLVNALVNFVMGVKFKDKVWFEVISDEKDRPQFESQTSAVSVYEIFGFEGKTVPYSLTIIDTPGYGDTEGLDKDEMIIQLLQSLFCIPQGVDTVSAVGLVMKASVNRLDDRVAYVFNSVTSLFGKDMKKNIVVMMTHSDGREPTNALKALEAADIKVAKNSKNEPVYFLFNNCQKEKIGNEKQAAKFAFDTSDDGMKKITDFLGKAKPQSLKTTMEVMKERIRLTACVQNLNERVTEVEMKQEVIRKNREELARCEEEMEKNKDFVINTEESYKEKEEIKAKWLGDKRAVTCNNCKENCHYPGCTWAWSPSWCYVMKDEKCTSCSGKCPVDAHVKENWIYVTKKKRVEKTIGEMEAKYKENKTKSEEKTSLLEDLEKELSDLEQYKKQCLDEAFIIIEELEKISLNVNSVSTFLHLEFLIEKMGTGDTEKIQKLEELRSRMNKANQAAASYIQKLEKSPVM</sequence>
<keyword evidence="3" id="KW-0175">Coiled coil</keyword>
<keyword evidence="2" id="KW-0547">Nucleotide-binding</keyword>